<proteinExistence type="predicted"/>
<name>A0A7R7VJ63_ASPCH</name>
<dbReference type="PANTHER" id="PTHR37535:SF4">
    <property type="entry name" value="FLUG DOMAIN-CONTAINING PROTEIN"/>
    <property type="match status" value="1"/>
</dbReference>
<reference evidence="2" key="1">
    <citation type="submission" date="2021-01" db="EMBL/GenBank/DDBJ databases">
        <authorList>
            <consortium name="Aspergillus chevalieri M1 genome sequencing consortium"/>
            <person name="Kazuki M."/>
            <person name="Futagami T."/>
        </authorList>
    </citation>
    <scope>NUCLEOTIDE SEQUENCE</scope>
    <source>
        <strain evidence="2">M1</strain>
    </source>
</reference>
<evidence type="ECO:0000256" key="1">
    <source>
        <dbReference type="SAM" id="MobiDB-lite"/>
    </source>
</evidence>
<dbReference type="InterPro" id="IPR021842">
    <property type="entry name" value="DUF3435"/>
</dbReference>
<dbReference type="RefSeq" id="XP_043134183.1">
    <property type="nucleotide sequence ID" value="XM_043285497.1"/>
</dbReference>
<sequence length="501" mass="57224">MDRLFNYDLRRRMTKLVCTTLTIDYELDLGAKTQPPINIDDLLSSTYHLIAVTKIRFPTARCRQQLSTLRKMMTSTTARPGTLVVSSGYMRKGKDALKWKDIELFMVKHPEEPSCQTLLMRVRHRLNKGKRNRGVAPVYIYTERNDNLAFCAIQDIIEYALVDGAFASEHIKKPQDIWKYTKVPDHRLSTPLHIADSVKEIPIFRKAVKDSEGNWITSPTEAWTYEDLREYELAAAKSAGDENPGSLYKYRKGAAANIRHLDEHSRKLIMGHKRSDTFSHYIQIQDDTQSAFMGTPTRDALMKLATNKGLTRDPSAPQGLSDARKQEVGKDKELNNLIAHRDELRAQLIAIHHQIQKGKPTNLYREFIKAGNRVRAHKKKLLRSAEEAQRKDFFGAVGNVIIEQNYQGKPIQFDPDTSHILPERKMLADLEFKNRDVDKVSDEELLEDHIHSLELCLTLHHLNVPPALQKRIRFDASSSSILSTCTSPFESKTGLECPIAL</sequence>
<gene>
    <name evidence="2" type="ORF">ACHE_21119A</name>
</gene>
<dbReference type="AlphaFoldDB" id="A0A7R7VJ63"/>
<accession>A0A7R7VJ63</accession>
<dbReference type="PANTHER" id="PTHR37535">
    <property type="entry name" value="FLUG DOMAIN PROTEIN"/>
    <property type="match status" value="1"/>
</dbReference>
<dbReference type="KEGG" id="ache:ACHE_21119A"/>
<evidence type="ECO:0000313" key="3">
    <source>
        <dbReference type="Proteomes" id="UP000637239"/>
    </source>
</evidence>
<feature type="region of interest" description="Disordered" evidence="1">
    <location>
        <begin position="308"/>
        <end position="328"/>
    </location>
</feature>
<evidence type="ECO:0000313" key="2">
    <source>
        <dbReference type="EMBL" id="BCR85661.1"/>
    </source>
</evidence>
<keyword evidence="3" id="KW-1185">Reference proteome</keyword>
<dbReference type="EMBL" id="AP024417">
    <property type="protein sequence ID" value="BCR85661.1"/>
    <property type="molecule type" value="Genomic_DNA"/>
</dbReference>
<protein>
    <recommendedName>
        <fullName evidence="4">FluG domain protein</fullName>
    </recommendedName>
</protein>
<evidence type="ECO:0008006" key="4">
    <source>
        <dbReference type="Google" id="ProtNLM"/>
    </source>
</evidence>
<reference evidence="2" key="2">
    <citation type="submission" date="2021-02" db="EMBL/GenBank/DDBJ databases">
        <title>Aspergillus chevalieri M1 genome sequence.</title>
        <authorList>
            <person name="Kadooka C."/>
            <person name="Mori K."/>
            <person name="Futagami T."/>
        </authorList>
    </citation>
    <scope>NUCLEOTIDE SEQUENCE</scope>
    <source>
        <strain evidence="2">M1</strain>
    </source>
</reference>
<dbReference type="Pfam" id="PF11917">
    <property type="entry name" value="DUF3435"/>
    <property type="match status" value="1"/>
</dbReference>
<dbReference type="Proteomes" id="UP000637239">
    <property type="component" value="Chromosome 2"/>
</dbReference>
<dbReference type="GeneID" id="66980020"/>
<organism evidence="2 3">
    <name type="scientific">Aspergillus chevalieri</name>
    <name type="common">Eurotium chevalieri</name>
    <dbReference type="NCBI Taxonomy" id="182096"/>
    <lineage>
        <taxon>Eukaryota</taxon>
        <taxon>Fungi</taxon>
        <taxon>Dikarya</taxon>
        <taxon>Ascomycota</taxon>
        <taxon>Pezizomycotina</taxon>
        <taxon>Eurotiomycetes</taxon>
        <taxon>Eurotiomycetidae</taxon>
        <taxon>Eurotiales</taxon>
        <taxon>Aspergillaceae</taxon>
        <taxon>Aspergillus</taxon>
        <taxon>Aspergillus subgen. Aspergillus</taxon>
    </lineage>
</organism>